<dbReference type="PANTHER" id="PTHR12558">
    <property type="entry name" value="CELL DIVISION CYCLE 16,23,27"/>
    <property type="match status" value="1"/>
</dbReference>
<dbReference type="PROSITE" id="PS50005">
    <property type="entry name" value="TPR"/>
    <property type="match status" value="1"/>
</dbReference>
<dbReference type="RefSeq" id="WP_077864969.1">
    <property type="nucleotide sequence ID" value="NZ_LZYZ01000003.1"/>
</dbReference>
<feature type="transmembrane region" description="Helical" evidence="2">
    <location>
        <begin position="21"/>
        <end position="42"/>
    </location>
</feature>
<evidence type="ECO:0000256" key="2">
    <source>
        <dbReference type="SAM" id="Phobius"/>
    </source>
</evidence>
<dbReference type="SMART" id="SM00028">
    <property type="entry name" value="TPR"/>
    <property type="match status" value="3"/>
</dbReference>
<evidence type="ECO:0000313" key="3">
    <source>
        <dbReference type="EMBL" id="OOM13522.1"/>
    </source>
</evidence>
<proteinExistence type="predicted"/>
<accession>A0A1S8NAV9</accession>
<protein>
    <submittedName>
        <fullName evidence="3">Beta-barrel assembly-enhancing protease</fullName>
    </submittedName>
</protein>
<sequence>MENSDKEYKNIFKSSKYLVPAITMFICLSIATGIVVITKFLMGSKKEDISIATNVAEEAFYNKKYDASIKEYEELQKEDQWPIWNVKIAEIYSTEGEFVKSNEILQKSYETRNKILDTKDQAKETVEDKDKELINDIVLTYLMNGENKKSIEYGDMFLKDYPNDKNLLKTMFTVYIVNGQKDKAKEVLESYQVDEDDADDLAVLARMNMLIDNFDKGLALLKDAWYKDKNEIKILDVITQISQNNKSDILNKISTLQKKNPNELVYKIWMAKIYSLNKDTSKNANKLISELENKDVGDISLNLIKVNVYKNTGEMEKAEEVLNSIASNNSDSFIGYYAAAYEELAEGKYKDAFINAQRSVICNRNYIENYTSLIPEIMIKQNKANEIEPYFMTALYNEPFNNSIMIKIAEYYKNIVKDSTKALYYYNLASKINPSDAEIYYNMASIKINNQRVDEAMELLKKSILLNGKVAKYHRALGSLYLSEGKNDYAIKEIRSAYDIDKNDVLTLNNAACYYIIAEGDLDRGKVNLNASYEGINDKISEDDKTKITENYNRVKALSGEDNKKSTSKLTLSDLKLFY</sequence>
<keyword evidence="2" id="KW-0812">Transmembrane</keyword>
<dbReference type="SUPFAM" id="SSF48452">
    <property type="entry name" value="TPR-like"/>
    <property type="match status" value="1"/>
</dbReference>
<evidence type="ECO:0000313" key="4">
    <source>
        <dbReference type="Proteomes" id="UP000191154"/>
    </source>
</evidence>
<organism evidence="3 4">
    <name type="scientific">Clostridium saccharobutylicum</name>
    <dbReference type="NCBI Taxonomy" id="169679"/>
    <lineage>
        <taxon>Bacteria</taxon>
        <taxon>Bacillati</taxon>
        <taxon>Bacillota</taxon>
        <taxon>Clostridia</taxon>
        <taxon>Eubacteriales</taxon>
        <taxon>Clostridiaceae</taxon>
        <taxon>Clostridium</taxon>
    </lineage>
</organism>
<dbReference type="InterPro" id="IPR019734">
    <property type="entry name" value="TPR_rpt"/>
</dbReference>
<keyword evidence="3" id="KW-0645">Protease</keyword>
<keyword evidence="1" id="KW-0802">TPR repeat</keyword>
<gene>
    <name evidence="3" type="primary">bepA</name>
    <name evidence="3" type="ORF">CLOSAC_16080</name>
</gene>
<dbReference type="EMBL" id="LZYZ01000003">
    <property type="protein sequence ID" value="OOM13522.1"/>
    <property type="molecule type" value="Genomic_DNA"/>
</dbReference>
<evidence type="ECO:0000256" key="1">
    <source>
        <dbReference type="PROSITE-ProRule" id="PRU00339"/>
    </source>
</evidence>
<dbReference type="AlphaFoldDB" id="A0A1S8NAV9"/>
<feature type="repeat" description="TPR" evidence="1">
    <location>
        <begin position="471"/>
        <end position="504"/>
    </location>
</feature>
<keyword evidence="2" id="KW-1133">Transmembrane helix</keyword>
<keyword evidence="2" id="KW-0472">Membrane</keyword>
<comment type="caution">
    <text evidence="3">The sequence shown here is derived from an EMBL/GenBank/DDBJ whole genome shotgun (WGS) entry which is preliminary data.</text>
</comment>
<dbReference type="STRING" id="169679.CSACC_12350"/>
<dbReference type="SUPFAM" id="SSF81901">
    <property type="entry name" value="HCP-like"/>
    <property type="match status" value="1"/>
</dbReference>
<dbReference type="Gene3D" id="1.25.40.10">
    <property type="entry name" value="Tetratricopeptide repeat domain"/>
    <property type="match status" value="2"/>
</dbReference>
<dbReference type="GO" id="GO:0008233">
    <property type="term" value="F:peptidase activity"/>
    <property type="evidence" value="ECO:0007669"/>
    <property type="project" value="UniProtKB-KW"/>
</dbReference>
<name>A0A1S8NAV9_CLOSA</name>
<dbReference type="Proteomes" id="UP000191154">
    <property type="component" value="Unassembled WGS sequence"/>
</dbReference>
<keyword evidence="3" id="KW-0378">Hydrolase</keyword>
<reference evidence="3 4" key="1">
    <citation type="submission" date="2016-05" db="EMBL/GenBank/DDBJ databases">
        <title>Microbial solvent formation.</title>
        <authorList>
            <person name="Poehlein A."/>
            <person name="Montoya Solano J.D."/>
            <person name="Flitsch S."/>
            <person name="Krabben P."/>
            <person name="Duerre P."/>
            <person name="Daniel R."/>
        </authorList>
    </citation>
    <scope>NUCLEOTIDE SEQUENCE [LARGE SCALE GENOMIC DNA]</scope>
    <source>
        <strain evidence="3 4">L1-8</strain>
    </source>
</reference>
<dbReference type="GO" id="GO:0006508">
    <property type="term" value="P:proteolysis"/>
    <property type="evidence" value="ECO:0007669"/>
    <property type="project" value="UniProtKB-KW"/>
</dbReference>
<dbReference type="PANTHER" id="PTHR12558:SF13">
    <property type="entry name" value="CELL DIVISION CYCLE PROTEIN 27 HOMOLOG"/>
    <property type="match status" value="1"/>
</dbReference>
<dbReference type="InterPro" id="IPR011990">
    <property type="entry name" value="TPR-like_helical_dom_sf"/>
</dbReference>